<dbReference type="GO" id="GO:0042773">
    <property type="term" value="P:ATP synthesis coupled electron transport"/>
    <property type="evidence" value="ECO:0007669"/>
    <property type="project" value="TreeGrafter"/>
</dbReference>
<evidence type="ECO:0000256" key="16">
    <source>
        <dbReference type="ARBA" id="ARBA00031399"/>
    </source>
</evidence>
<evidence type="ECO:0000256" key="15">
    <source>
        <dbReference type="ARBA" id="ARBA00024688"/>
    </source>
</evidence>
<evidence type="ECO:0000259" key="21">
    <source>
        <dbReference type="PROSITE" id="PS51007"/>
    </source>
</evidence>
<keyword evidence="10" id="KW-0249">Electron transport</keyword>
<evidence type="ECO:0000256" key="18">
    <source>
        <dbReference type="PROSITE-ProRule" id="PRU00433"/>
    </source>
</evidence>
<comment type="similarity">
    <text evidence="2">Belongs to the cytochrome c oxidase subunit 2 family.</text>
</comment>
<evidence type="ECO:0000256" key="10">
    <source>
        <dbReference type="ARBA" id="ARBA00022982"/>
    </source>
</evidence>
<dbReference type="PROSITE" id="PS50857">
    <property type="entry name" value="COX2_CUA"/>
    <property type="match status" value="1"/>
</dbReference>
<dbReference type="InterPro" id="IPR036909">
    <property type="entry name" value="Cyt_c-like_dom_sf"/>
</dbReference>
<dbReference type="Proteomes" id="UP000475214">
    <property type="component" value="Unassembled WGS sequence"/>
</dbReference>
<dbReference type="PANTHER" id="PTHR22888">
    <property type="entry name" value="CYTOCHROME C OXIDASE, SUBUNIT II"/>
    <property type="match status" value="1"/>
</dbReference>
<organism evidence="22 23">
    <name type="scientific">Phytoactinopolyspora halotolerans</name>
    <dbReference type="NCBI Taxonomy" id="1981512"/>
    <lineage>
        <taxon>Bacteria</taxon>
        <taxon>Bacillati</taxon>
        <taxon>Actinomycetota</taxon>
        <taxon>Actinomycetes</taxon>
        <taxon>Jiangellales</taxon>
        <taxon>Jiangellaceae</taxon>
        <taxon>Phytoactinopolyspora</taxon>
    </lineage>
</organism>
<evidence type="ECO:0000256" key="14">
    <source>
        <dbReference type="ARBA" id="ARBA00023136"/>
    </source>
</evidence>
<evidence type="ECO:0000256" key="11">
    <source>
        <dbReference type="ARBA" id="ARBA00022989"/>
    </source>
</evidence>
<comment type="subcellular location">
    <subcellularLocation>
        <location evidence="1">Membrane</location>
        <topology evidence="1">Multi-pass membrane protein</topology>
    </subcellularLocation>
</comment>
<proteinExistence type="inferred from homology"/>
<dbReference type="AlphaFoldDB" id="A0A6L9SBU3"/>
<dbReference type="SUPFAM" id="SSF49503">
    <property type="entry name" value="Cupredoxins"/>
    <property type="match status" value="1"/>
</dbReference>
<dbReference type="InterPro" id="IPR036257">
    <property type="entry name" value="Cyt_c_oxidase_su2_TM_sf"/>
</dbReference>
<evidence type="ECO:0000256" key="17">
    <source>
        <dbReference type="ARBA" id="ARBA00047816"/>
    </source>
</evidence>
<keyword evidence="22" id="KW-0560">Oxidoreductase</keyword>
<dbReference type="GO" id="GO:0016491">
    <property type="term" value="F:oxidoreductase activity"/>
    <property type="evidence" value="ECO:0007669"/>
    <property type="project" value="UniProtKB-KW"/>
</dbReference>
<sequence length="313" mass="33697">MAACDSSAPSTLSPAGPAARQITGLWWLLFWISAVVSVVVFVLLGRAVLRGRRAGERVNTRSGNRFVLIMGVALPVLVLAGVYVVGLRDMRALQHDGEPAAYTVEVVGHKWWWEVRYPDDGAVTANEIHIPAGEPVDLELTTEDVNHSLWVPELAPKVDLIAGRTNTLRLEADEPGEYRGQCAEFCGLQHANMAFIVVAHPPEEFRSWLANESEPAPEPDTQPAAEGLEVLESSSCATCHTVRGTEAGGTLGPDLTHLAGRRYLGAGAVPNNPGHLAGWISDAQSIKPGNEMPPQPLPSEDLQALLAYLETLE</sequence>
<dbReference type="EMBL" id="JAAGOA010000012">
    <property type="protein sequence ID" value="NEE02021.1"/>
    <property type="molecule type" value="Genomic_DNA"/>
</dbReference>
<dbReference type="InterPro" id="IPR034236">
    <property type="entry name" value="CuRO_CcO_Caa3_II"/>
</dbReference>
<dbReference type="GO" id="GO:0016020">
    <property type="term" value="C:membrane"/>
    <property type="evidence" value="ECO:0007669"/>
    <property type="project" value="UniProtKB-SubCell"/>
</dbReference>
<dbReference type="PROSITE" id="PS00078">
    <property type="entry name" value="COX2"/>
    <property type="match status" value="1"/>
</dbReference>
<evidence type="ECO:0000256" key="2">
    <source>
        <dbReference type="ARBA" id="ARBA00007866"/>
    </source>
</evidence>
<keyword evidence="8 18" id="KW-0479">Metal-binding</keyword>
<evidence type="ECO:0000256" key="1">
    <source>
        <dbReference type="ARBA" id="ARBA00004141"/>
    </source>
</evidence>
<evidence type="ECO:0000256" key="5">
    <source>
        <dbReference type="ARBA" id="ARBA00022617"/>
    </source>
</evidence>
<keyword evidence="23" id="KW-1185">Reference proteome</keyword>
<evidence type="ECO:0000313" key="23">
    <source>
        <dbReference type="Proteomes" id="UP000475214"/>
    </source>
</evidence>
<keyword evidence="12 18" id="KW-0408">Iron</keyword>
<feature type="transmembrane region" description="Helical" evidence="19">
    <location>
        <begin position="66"/>
        <end position="86"/>
    </location>
</feature>
<keyword evidence="9" id="KW-1278">Translocase</keyword>
<dbReference type="GO" id="GO:0020037">
    <property type="term" value="F:heme binding"/>
    <property type="evidence" value="ECO:0007669"/>
    <property type="project" value="InterPro"/>
</dbReference>
<keyword evidence="13" id="KW-0186">Copper</keyword>
<name>A0A6L9SBU3_9ACTN</name>
<evidence type="ECO:0000256" key="12">
    <source>
        <dbReference type="ARBA" id="ARBA00023004"/>
    </source>
</evidence>
<dbReference type="InterPro" id="IPR002429">
    <property type="entry name" value="CcO_II-like_C"/>
</dbReference>
<keyword evidence="4" id="KW-0813">Transport</keyword>
<evidence type="ECO:0000256" key="7">
    <source>
        <dbReference type="ARBA" id="ARBA00022692"/>
    </source>
</evidence>
<evidence type="ECO:0000256" key="4">
    <source>
        <dbReference type="ARBA" id="ARBA00022448"/>
    </source>
</evidence>
<reference evidence="22 23" key="1">
    <citation type="submission" date="2020-02" db="EMBL/GenBank/DDBJ databases">
        <authorList>
            <person name="Li X.-J."/>
            <person name="Han X.-M."/>
        </authorList>
    </citation>
    <scope>NUCLEOTIDE SEQUENCE [LARGE SCALE GENOMIC DNA]</scope>
    <source>
        <strain evidence="22 23">CCTCC AB 2017055</strain>
    </source>
</reference>
<comment type="catalytic activity">
    <reaction evidence="17">
        <text>4 Fe(II)-[cytochrome c] + O2 + 8 H(+)(in) = 4 Fe(III)-[cytochrome c] + 2 H2O + 4 H(+)(out)</text>
        <dbReference type="Rhea" id="RHEA:11436"/>
        <dbReference type="Rhea" id="RHEA-COMP:10350"/>
        <dbReference type="Rhea" id="RHEA-COMP:14399"/>
        <dbReference type="ChEBI" id="CHEBI:15377"/>
        <dbReference type="ChEBI" id="CHEBI:15378"/>
        <dbReference type="ChEBI" id="CHEBI:15379"/>
        <dbReference type="ChEBI" id="CHEBI:29033"/>
        <dbReference type="ChEBI" id="CHEBI:29034"/>
        <dbReference type="EC" id="7.1.1.9"/>
    </reaction>
</comment>
<comment type="caution">
    <text evidence="22">The sequence shown here is derived from an EMBL/GenBank/DDBJ whole genome shotgun (WGS) entry which is preliminary data.</text>
</comment>
<dbReference type="EC" id="7.1.1.9" evidence="3"/>
<evidence type="ECO:0000256" key="19">
    <source>
        <dbReference type="SAM" id="Phobius"/>
    </source>
</evidence>
<dbReference type="Pfam" id="PF00116">
    <property type="entry name" value="COX2"/>
    <property type="match status" value="1"/>
</dbReference>
<dbReference type="NCBIfam" id="TIGR02866">
    <property type="entry name" value="CoxB"/>
    <property type="match status" value="1"/>
</dbReference>
<dbReference type="GO" id="GO:0004129">
    <property type="term" value="F:cytochrome-c oxidase activity"/>
    <property type="evidence" value="ECO:0007669"/>
    <property type="project" value="UniProtKB-EC"/>
</dbReference>
<dbReference type="InterPro" id="IPR008972">
    <property type="entry name" value="Cupredoxin"/>
</dbReference>
<evidence type="ECO:0000313" key="22">
    <source>
        <dbReference type="EMBL" id="NEE02021.1"/>
    </source>
</evidence>
<evidence type="ECO:0000256" key="13">
    <source>
        <dbReference type="ARBA" id="ARBA00023008"/>
    </source>
</evidence>
<protein>
    <recommendedName>
        <fullName evidence="3">cytochrome-c oxidase</fullName>
        <ecNumber evidence="3">7.1.1.9</ecNumber>
    </recommendedName>
    <alternativeName>
        <fullName evidence="16">Cytochrome aa3 subunit 2</fullName>
    </alternativeName>
</protein>
<dbReference type="Pfam" id="PF00034">
    <property type="entry name" value="Cytochrom_C"/>
    <property type="match status" value="1"/>
</dbReference>
<keyword evidence="7 19" id="KW-0812">Transmembrane</keyword>
<evidence type="ECO:0000256" key="3">
    <source>
        <dbReference type="ARBA" id="ARBA00012949"/>
    </source>
</evidence>
<keyword evidence="14 19" id="KW-0472">Membrane</keyword>
<dbReference type="Gene3D" id="2.60.40.420">
    <property type="entry name" value="Cupredoxins - blue copper proteins"/>
    <property type="match status" value="1"/>
</dbReference>
<feature type="transmembrane region" description="Helical" evidence="19">
    <location>
        <begin position="25"/>
        <end position="45"/>
    </location>
</feature>
<dbReference type="GO" id="GO:0005507">
    <property type="term" value="F:copper ion binding"/>
    <property type="evidence" value="ECO:0007669"/>
    <property type="project" value="InterPro"/>
</dbReference>
<gene>
    <name evidence="22" type="primary">coxB</name>
    <name evidence="22" type="ORF">G1H10_17745</name>
</gene>
<dbReference type="PROSITE" id="PS51007">
    <property type="entry name" value="CYTC"/>
    <property type="match status" value="1"/>
</dbReference>
<keyword evidence="6" id="KW-0679">Respiratory chain</keyword>
<keyword evidence="11 19" id="KW-1133">Transmembrane helix</keyword>
<dbReference type="InterPro" id="IPR001505">
    <property type="entry name" value="Copper_CuA"/>
</dbReference>
<dbReference type="PANTHER" id="PTHR22888:SF9">
    <property type="entry name" value="CYTOCHROME C OXIDASE SUBUNIT 2"/>
    <property type="match status" value="1"/>
</dbReference>
<evidence type="ECO:0000259" key="20">
    <source>
        <dbReference type="PROSITE" id="PS50857"/>
    </source>
</evidence>
<evidence type="ECO:0000256" key="6">
    <source>
        <dbReference type="ARBA" id="ARBA00022660"/>
    </source>
</evidence>
<dbReference type="Gene3D" id="1.10.287.90">
    <property type="match status" value="1"/>
</dbReference>
<evidence type="ECO:0000256" key="8">
    <source>
        <dbReference type="ARBA" id="ARBA00022723"/>
    </source>
</evidence>
<accession>A0A6L9SBU3</accession>
<keyword evidence="5 18" id="KW-0349">Heme</keyword>
<feature type="domain" description="Cytochrome oxidase subunit II copper A binding" evidence="20">
    <location>
        <begin position="99"/>
        <end position="211"/>
    </location>
</feature>
<dbReference type="InterPro" id="IPR045187">
    <property type="entry name" value="CcO_II"/>
</dbReference>
<dbReference type="CDD" id="cd04213">
    <property type="entry name" value="CuRO_CcO_Caa3_II"/>
    <property type="match status" value="1"/>
</dbReference>
<evidence type="ECO:0000256" key="9">
    <source>
        <dbReference type="ARBA" id="ARBA00022967"/>
    </source>
</evidence>
<feature type="domain" description="Cytochrome c" evidence="21">
    <location>
        <begin position="222"/>
        <end position="313"/>
    </location>
</feature>
<dbReference type="InterPro" id="IPR014222">
    <property type="entry name" value="Cyt_c_oxidase_su2"/>
</dbReference>
<comment type="function">
    <text evidence="15">Subunits I and II form the functional core of the enzyme complex. Electrons originating in cytochrome c are transferred via heme a and Cu(A) to the binuclear center formed by heme a3 and Cu(B).</text>
</comment>
<dbReference type="InterPro" id="IPR009056">
    <property type="entry name" value="Cyt_c-like_dom"/>
</dbReference>
<dbReference type="SUPFAM" id="SSF46626">
    <property type="entry name" value="Cytochrome c"/>
    <property type="match status" value="1"/>
</dbReference>